<keyword evidence="1" id="KW-0694">RNA-binding</keyword>
<protein>
    <submittedName>
        <fullName evidence="4">RNA-binding protein</fullName>
    </submittedName>
</protein>
<evidence type="ECO:0000256" key="1">
    <source>
        <dbReference type="PROSITE-ProRule" id="PRU00182"/>
    </source>
</evidence>
<dbReference type="EMBL" id="LJYW01000001">
    <property type="protein sequence ID" value="KPL53986.1"/>
    <property type="molecule type" value="Genomic_DNA"/>
</dbReference>
<dbReference type="RefSeq" id="WP_054360151.1">
    <property type="nucleotide sequence ID" value="NZ_LJYW01000001.1"/>
</dbReference>
<evidence type="ECO:0000313" key="4">
    <source>
        <dbReference type="EMBL" id="KPL53986.1"/>
    </source>
</evidence>
<dbReference type="InterPro" id="IPR002942">
    <property type="entry name" value="S4_RNA-bd"/>
</dbReference>
<proteinExistence type="predicted"/>
<dbReference type="CDD" id="cd00165">
    <property type="entry name" value="S4"/>
    <property type="match status" value="1"/>
</dbReference>
<evidence type="ECO:0000256" key="2">
    <source>
        <dbReference type="SAM" id="MobiDB-lite"/>
    </source>
</evidence>
<sequence>MAEDRGDAPQTGGGTAAAGRQRIDKWLWHARVVKTRSLAQKLAEAGHVRKNREKVDQSSDVVRLGDVLTITLPHRVLILKVSGFADRRGSAPEAQRLYEDLSPPPPPREAREPAPALRDPGTGRPTKRDRRRMDAFEPDPDDGF</sequence>
<reference evidence="4 5" key="2">
    <citation type="submission" date="2015-10" db="EMBL/GenBank/DDBJ databases">
        <title>Draft Genome Sequence of Prosthecomicrobium hirschii ATCC 27832.</title>
        <authorList>
            <person name="Daniel J."/>
            <person name="Givan S.A."/>
            <person name="Brun Y.V."/>
            <person name="Brown P.J."/>
        </authorList>
    </citation>
    <scope>NUCLEOTIDE SEQUENCE [LARGE SCALE GENOMIC DNA]</scope>
    <source>
        <strain evidence="4 5">16</strain>
    </source>
</reference>
<dbReference type="SMART" id="SM00363">
    <property type="entry name" value="S4"/>
    <property type="match status" value="1"/>
</dbReference>
<gene>
    <name evidence="4" type="ORF">ABB55_18690</name>
</gene>
<dbReference type="Pfam" id="PF01479">
    <property type="entry name" value="S4"/>
    <property type="match status" value="1"/>
</dbReference>
<name>A0A0P6WH29_9HYPH</name>
<comment type="caution">
    <text evidence="4">The sequence shown here is derived from an EMBL/GenBank/DDBJ whole genome shotgun (WGS) entry which is preliminary data.</text>
</comment>
<reference evidence="4 5" key="1">
    <citation type="submission" date="2015-09" db="EMBL/GenBank/DDBJ databases">
        <authorList>
            <person name="Jackson K.R."/>
            <person name="Lunt B.L."/>
            <person name="Fisher J.N.B."/>
            <person name="Gardner A.V."/>
            <person name="Bailey M.E."/>
            <person name="Deus L.M."/>
            <person name="Earl A.S."/>
            <person name="Gibby P.D."/>
            <person name="Hartmann K.A."/>
            <person name="Liu J.E."/>
            <person name="Manci A.M."/>
            <person name="Nielsen D.A."/>
            <person name="Solomon M.B."/>
            <person name="Breakwell D.P."/>
            <person name="Burnett S.H."/>
            <person name="Grose J.H."/>
        </authorList>
    </citation>
    <scope>NUCLEOTIDE SEQUENCE [LARGE SCALE GENOMIC DNA]</scope>
    <source>
        <strain evidence="4 5">16</strain>
    </source>
</reference>
<dbReference type="AlphaFoldDB" id="A0A0P6WH29"/>
<dbReference type="STRING" id="665126.ABB55_18690"/>
<dbReference type="GO" id="GO:0003723">
    <property type="term" value="F:RNA binding"/>
    <property type="evidence" value="ECO:0007669"/>
    <property type="project" value="UniProtKB-KW"/>
</dbReference>
<feature type="region of interest" description="Disordered" evidence="2">
    <location>
        <begin position="1"/>
        <end position="20"/>
    </location>
</feature>
<dbReference type="PROSITE" id="PS50889">
    <property type="entry name" value="S4"/>
    <property type="match status" value="1"/>
</dbReference>
<dbReference type="Proteomes" id="UP000048984">
    <property type="component" value="Unassembled WGS sequence"/>
</dbReference>
<evidence type="ECO:0000313" key="5">
    <source>
        <dbReference type="Proteomes" id="UP000048984"/>
    </source>
</evidence>
<dbReference type="SUPFAM" id="SSF55174">
    <property type="entry name" value="Alpha-L RNA-binding motif"/>
    <property type="match status" value="1"/>
</dbReference>
<keyword evidence="5" id="KW-1185">Reference proteome</keyword>
<feature type="domain" description="RNA-binding S4" evidence="3">
    <location>
        <begin position="21"/>
        <end position="82"/>
    </location>
</feature>
<feature type="region of interest" description="Disordered" evidence="2">
    <location>
        <begin position="83"/>
        <end position="144"/>
    </location>
</feature>
<organism evidence="4 5">
    <name type="scientific">Prosthecodimorpha hirschii</name>
    <dbReference type="NCBI Taxonomy" id="665126"/>
    <lineage>
        <taxon>Bacteria</taxon>
        <taxon>Pseudomonadati</taxon>
        <taxon>Pseudomonadota</taxon>
        <taxon>Alphaproteobacteria</taxon>
        <taxon>Hyphomicrobiales</taxon>
        <taxon>Ancalomicrobiaceae</taxon>
        <taxon>Prosthecodimorpha</taxon>
    </lineage>
</organism>
<dbReference type="InterPro" id="IPR036986">
    <property type="entry name" value="S4_RNA-bd_sf"/>
</dbReference>
<dbReference type="Gene3D" id="3.10.290.10">
    <property type="entry name" value="RNA-binding S4 domain"/>
    <property type="match status" value="1"/>
</dbReference>
<accession>A0A0P6WH29</accession>
<evidence type="ECO:0000259" key="3">
    <source>
        <dbReference type="SMART" id="SM00363"/>
    </source>
</evidence>